<sequence length="1451" mass="158612">MQPQTNPTELHREGNVLGPLASQQQLQDEAEPEELSLFDSIRAFASGQPMGPGMPYKSVLRPSRALDNCCNRQSPTQATSPSGHRMRGGANLRRSSSTLHRSGSRKEVRGVGGGAVMRRCHTSNNRLVSFSLGGNLHATETTHHRQRKKSQKPNRNTIHMIPPHPEDPTSPAFSILDRHIPVGVMTTSSAQADQETPHLHSLPQLKQQQRNDREESRYQKKQHEQHDYEQDEGNKQMLFDNEGKYPRAIQTGEGGSCLLIPVSSTGHANRKLSDTHHTRTRPRHAQSPVTHNVSKSTRRNRSPQLDSFDLARLEVKAALAAEEKERIRELVLKRWQNQNERAALAPDATEMSENTLNKDQKEQKGNREENKGTEMQGVEEERDGGSGKVCMREKTRSKMKNLLRGFKSFSSEESQEQKKKEEEETERGREHEEKEEEREINELSVVKNATQDRQILNSQSGRTSPLGRREQGRAEEKEEEEAAPPHTEELSESTTLFSNFPIQQQRQQESSQDTQANSIISRLLLKAHLDRSRRRVDQLVSLSNLLQAQPAAVAQAAAAVAASVKKHRPLSAVREGLEDEEEATEEVGDHRDLIEALQNKEQEVSVLGGELEEEGESSLSVSPSLSLSVCLSAPNNCDSVSVSCPSPQKKCEGAEEVEALSSLCANEQEVPVPSSSSYHCSAAESISPCSSISGGGDSSAENPSISSTSSSSSSSSNPSTLESHEEAAEGKEGGEVGETREVSPPQVEEACRQMGHEPPVDVEINQREVEKGEVEESTEEGENHLEANREAFRLPCPPSPPSCGGVSLSLLASEKEKQSVSKKKKEEEEENGDEEEEEGLQRVSGSVLVRCLRVPVCVAPSSGASNGEEETPSEEDAVQPLSESPSVSLEDEKKDERKTQEKQERERRREIEVMGSQHQRGEEDVSSLRNEWKQETGKEGEKGEFQRNVLYSEGSEEIQAATQAAYPQSTLQVACAETEEGCRVWPDMGRLWPDVEVETENKDKQNVDTKCEEAPVPSDTERLIHFDPLTCTPGQTTPPDPHSVLVLPSPPTGAPLIVSPPRALRHEGSYVPPPSDGGVQLQCLSPSPSGSFSPLLFYPPTRAHQAPAVPQTRGGLVVPPLAAPLSLCAPPLMACPAPPRSLSPPHRPSPLGTVPVMATVGVSTRTPGSFQPPLQRKFGQLHRDTTGTLPGAYRSQSVAVSRPSLLIKPPYAPLRLTMTARTPLPSAPPSLLPLRTLRKQHHSQSAVLLEAPDSPPPPAPSSPIPPLWHHTASRKTPQKYPPAVTPSRALLRPPMRPVHQIPLAPGPALPHTPAHTLRTANQGSPAPPTPQALLRLQTPIRRPPPHAHAGFLTTSLRPKSVAPPPLRLPLHALDRAASSVSVLPLRPPHGPTPLSPLRSVFDPLGGVSSAFTELRTAGTAPEWTVGRPERAVHRAVERLRGGGSKLTLPWR</sequence>
<evidence type="ECO:0000313" key="2">
    <source>
        <dbReference type="EMBL" id="CEM43876.1"/>
    </source>
</evidence>
<feature type="compositionally biased region" description="Basic and acidic residues" evidence="1">
    <location>
        <begin position="781"/>
        <end position="792"/>
    </location>
</feature>
<feature type="region of interest" description="Disordered" evidence="1">
    <location>
        <begin position="1239"/>
        <end position="1283"/>
    </location>
</feature>
<feature type="compositionally biased region" description="Basic and acidic residues" evidence="1">
    <location>
        <begin position="890"/>
        <end position="912"/>
    </location>
</feature>
<feature type="compositionally biased region" description="Basic and acidic residues" evidence="1">
    <location>
        <begin position="722"/>
        <end position="741"/>
    </location>
</feature>
<feature type="region of interest" description="Disordered" evidence="1">
    <location>
        <begin position="1"/>
        <end position="33"/>
    </location>
</feature>
<feature type="compositionally biased region" description="Basic and acidic residues" evidence="1">
    <location>
        <begin position="356"/>
        <end position="372"/>
    </location>
</feature>
<accession>A0A0G4HIJ0</accession>
<organism evidence="2">
    <name type="scientific">Chromera velia CCMP2878</name>
    <dbReference type="NCBI Taxonomy" id="1169474"/>
    <lineage>
        <taxon>Eukaryota</taxon>
        <taxon>Sar</taxon>
        <taxon>Alveolata</taxon>
        <taxon>Colpodellida</taxon>
        <taxon>Chromeraceae</taxon>
        <taxon>Chromera</taxon>
    </lineage>
</organism>
<feature type="compositionally biased region" description="Polar residues" evidence="1">
    <location>
        <begin position="447"/>
        <end position="463"/>
    </location>
</feature>
<feature type="region of interest" description="Disordered" evidence="1">
    <location>
        <begin position="67"/>
        <end position="113"/>
    </location>
</feature>
<feature type="compositionally biased region" description="Basic and acidic residues" evidence="1">
    <location>
        <begin position="749"/>
        <end position="774"/>
    </location>
</feature>
<evidence type="ECO:0000256" key="1">
    <source>
        <dbReference type="SAM" id="MobiDB-lite"/>
    </source>
</evidence>
<feature type="region of interest" description="Disordered" evidence="1">
    <location>
        <begin position="859"/>
        <end position="945"/>
    </location>
</feature>
<feature type="compositionally biased region" description="Acidic residues" evidence="1">
    <location>
        <begin position="867"/>
        <end position="877"/>
    </location>
</feature>
<feature type="compositionally biased region" description="Basic and acidic residues" evidence="1">
    <location>
        <begin position="415"/>
        <end position="432"/>
    </location>
</feature>
<feature type="region of interest" description="Disordered" evidence="1">
    <location>
        <begin position="1309"/>
        <end position="1329"/>
    </location>
</feature>
<gene>
    <name evidence="2" type="ORF">Cvel_27865</name>
</gene>
<dbReference type="EMBL" id="CDMZ01002782">
    <property type="protein sequence ID" value="CEM43876.1"/>
    <property type="molecule type" value="Genomic_DNA"/>
</dbReference>
<reference evidence="2" key="1">
    <citation type="submission" date="2014-11" db="EMBL/GenBank/DDBJ databases">
        <authorList>
            <person name="Otto D Thomas"/>
            <person name="Naeem Raeece"/>
        </authorList>
    </citation>
    <scope>NUCLEOTIDE SEQUENCE</scope>
</reference>
<feature type="region of interest" description="Disordered" evidence="1">
    <location>
        <begin position="267"/>
        <end position="305"/>
    </location>
</feature>
<feature type="compositionally biased region" description="Acidic residues" evidence="1">
    <location>
        <begin position="827"/>
        <end position="838"/>
    </location>
</feature>
<feature type="region of interest" description="Disordered" evidence="1">
    <location>
        <begin position="188"/>
        <end position="234"/>
    </location>
</feature>
<feature type="compositionally biased region" description="Pro residues" evidence="1">
    <location>
        <begin position="1253"/>
        <end position="1266"/>
    </location>
</feature>
<feature type="region of interest" description="Disordered" evidence="1">
    <location>
        <begin position="671"/>
        <end position="844"/>
    </location>
</feature>
<name>A0A0G4HIJ0_9ALVE</name>
<feature type="compositionally biased region" description="Polar residues" evidence="1">
    <location>
        <begin position="70"/>
        <end position="82"/>
    </location>
</feature>
<protein>
    <submittedName>
        <fullName evidence="2">Uncharacterized protein</fullName>
    </submittedName>
</protein>
<feature type="compositionally biased region" description="Low complexity" evidence="1">
    <location>
        <begin position="802"/>
        <end position="811"/>
    </location>
</feature>
<feature type="compositionally biased region" description="Basic and acidic residues" evidence="1">
    <location>
        <begin position="209"/>
        <end position="234"/>
    </location>
</feature>
<proteinExistence type="predicted"/>
<feature type="compositionally biased region" description="Basic and acidic residues" evidence="1">
    <location>
        <begin position="930"/>
        <end position="945"/>
    </location>
</feature>
<dbReference type="VEuPathDB" id="CryptoDB:Cvel_27865"/>
<feature type="compositionally biased region" description="Low complexity" evidence="1">
    <location>
        <begin position="674"/>
        <end position="721"/>
    </location>
</feature>
<feature type="region of interest" description="Disordered" evidence="1">
    <location>
        <begin position="138"/>
        <end position="173"/>
    </location>
</feature>
<feature type="region of interest" description="Disordered" evidence="1">
    <location>
        <begin position="342"/>
        <end position="495"/>
    </location>
</feature>
<feature type="compositionally biased region" description="Basic and acidic residues" evidence="1">
    <location>
        <begin position="467"/>
        <end position="476"/>
    </location>
</feature>